<evidence type="ECO:0000313" key="2">
    <source>
        <dbReference type="EMBL" id="PWW37273.1"/>
    </source>
</evidence>
<dbReference type="Proteomes" id="UP000247078">
    <property type="component" value="Unassembled WGS sequence"/>
</dbReference>
<dbReference type="AlphaFoldDB" id="A0A855XU47"/>
<feature type="domain" description="PIN" evidence="1">
    <location>
        <begin position="5"/>
        <end position="122"/>
    </location>
</feature>
<gene>
    <name evidence="2" type="ORF">DET56_109158</name>
</gene>
<dbReference type="EMBL" id="QGTZ01000009">
    <property type="protein sequence ID" value="PWW37273.1"/>
    <property type="molecule type" value="Genomic_DNA"/>
</dbReference>
<dbReference type="Gene3D" id="3.40.50.1010">
    <property type="entry name" value="5'-nuclease"/>
    <property type="match status" value="1"/>
</dbReference>
<reference evidence="2 3" key="1">
    <citation type="submission" date="2018-05" db="EMBL/GenBank/DDBJ databases">
        <title>Freshwater and sediment microbial communities from various areas in North America, analyzing microbe dynamics in response to fracking.</title>
        <authorList>
            <person name="Lamendella R."/>
        </authorList>
    </citation>
    <scope>NUCLEOTIDE SEQUENCE [LARGE SCALE GENOMIC DNA]</scope>
    <source>
        <strain evidence="2 3">DB-3</strain>
    </source>
</reference>
<sequence length="132" mass="15273">MDFLADTNILVRLFTQDDKEQFEKVSEMLDSGDFQIIVSSPVIIETCWVLKSHYKHSNVDVGNALLSLSQIDNIIFEEDYMKDALRLFVEKGNVDIVDCYLSVKSKTINMPVVTWDSDFKKLGCEYYKPDQF</sequence>
<dbReference type="SUPFAM" id="SSF88723">
    <property type="entry name" value="PIN domain-like"/>
    <property type="match status" value="1"/>
</dbReference>
<dbReference type="RefSeq" id="WP_110000729.1">
    <property type="nucleotide sequence ID" value="NZ_QGTZ01000009.1"/>
</dbReference>
<proteinExistence type="predicted"/>
<protein>
    <submittedName>
        <fullName evidence="2">Putative nucleic-acid-binding protein</fullName>
    </submittedName>
</protein>
<organism evidence="2 3">
    <name type="scientific">Paenibacillus pabuli</name>
    <dbReference type="NCBI Taxonomy" id="1472"/>
    <lineage>
        <taxon>Bacteria</taxon>
        <taxon>Bacillati</taxon>
        <taxon>Bacillota</taxon>
        <taxon>Bacilli</taxon>
        <taxon>Bacillales</taxon>
        <taxon>Paenibacillaceae</taxon>
        <taxon>Paenibacillus</taxon>
    </lineage>
</organism>
<dbReference type="InterPro" id="IPR029060">
    <property type="entry name" value="PIN-like_dom_sf"/>
</dbReference>
<comment type="caution">
    <text evidence="2">The sequence shown here is derived from an EMBL/GenBank/DDBJ whole genome shotgun (WGS) entry which is preliminary data.</text>
</comment>
<evidence type="ECO:0000259" key="1">
    <source>
        <dbReference type="Pfam" id="PF01850"/>
    </source>
</evidence>
<dbReference type="Pfam" id="PF01850">
    <property type="entry name" value="PIN"/>
    <property type="match status" value="1"/>
</dbReference>
<evidence type="ECO:0000313" key="3">
    <source>
        <dbReference type="Proteomes" id="UP000247078"/>
    </source>
</evidence>
<dbReference type="InterPro" id="IPR002716">
    <property type="entry name" value="PIN_dom"/>
</dbReference>
<name>A0A855XU47_9BACL</name>
<accession>A0A855XU47</accession>